<name>R9ULR4_9BACL</name>
<dbReference type="HOGENOM" id="CLU_3138595_0_0_9"/>
<protein>
    <submittedName>
        <fullName evidence="1">Uncharacterized protein</fullName>
    </submittedName>
</protein>
<dbReference type="AlphaFoldDB" id="R9ULR4"/>
<dbReference type="KEGG" id="pmw:B2K_39775"/>
<dbReference type="Proteomes" id="UP000007392">
    <property type="component" value="Chromosome"/>
</dbReference>
<accession>R9ULR4</accession>
<reference evidence="1 2" key="1">
    <citation type="submission" date="2013-06" db="EMBL/GenBank/DDBJ databases">
        <title>Complete genome sequence of Paenibacillus mucilaginosus K02.</title>
        <authorList>
            <person name="Xiao B."/>
            <person name="Sun L."/>
            <person name="Xiao L."/>
            <person name="Lian B."/>
        </authorList>
    </citation>
    <scope>NUCLEOTIDE SEQUENCE [LARGE SCALE GENOMIC DNA]</scope>
    <source>
        <strain evidence="1 2">K02</strain>
    </source>
</reference>
<gene>
    <name evidence="1" type="ORF">B2K_39775</name>
</gene>
<sequence length="49" mass="5505">MLSGRSGQLLLQRPVNSLQLEQDRTLQLQQWGQRHTKNRLQGAAGSFAS</sequence>
<organism evidence="1 2">
    <name type="scientific">Paenibacillus mucilaginosus K02</name>
    <dbReference type="NCBI Taxonomy" id="997761"/>
    <lineage>
        <taxon>Bacteria</taxon>
        <taxon>Bacillati</taxon>
        <taxon>Bacillota</taxon>
        <taxon>Bacilli</taxon>
        <taxon>Bacillales</taxon>
        <taxon>Paenibacillaceae</taxon>
        <taxon>Paenibacillus</taxon>
    </lineage>
</organism>
<evidence type="ECO:0000313" key="2">
    <source>
        <dbReference type="Proteomes" id="UP000007392"/>
    </source>
</evidence>
<evidence type="ECO:0000313" key="1">
    <source>
        <dbReference type="EMBL" id="AGN70741.1"/>
    </source>
</evidence>
<dbReference type="EMBL" id="CP003422">
    <property type="protein sequence ID" value="AGN70741.1"/>
    <property type="molecule type" value="Genomic_DNA"/>
</dbReference>
<proteinExistence type="predicted"/>